<accession>A0A843UJF3</accession>
<dbReference type="FunFam" id="3.30.559.10:FF:000008">
    <property type="entry name" value="Tryptamine hydroxycinnamoyl transferase"/>
    <property type="match status" value="1"/>
</dbReference>
<organism evidence="4 5">
    <name type="scientific">Colocasia esculenta</name>
    <name type="common">Wild taro</name>
    <name type="synonym">Arum esculentum</name>
    <dbReference type="NCBI Taxonomy" id="4460"/>
    <lineage>
        <taxon>Eukaryota</taxon>
        <taxon>Viridiplantae</taxon>
        <taxon>Streptophyta</taxon>
        <taxon>Embryophyta</taxon>
        <taxon>Tracheophyta</taxon>
        <taxon>Spermatophyta</taxon>
        <taxon>Magnoliopsida</taxon>
        <taxon>Liliopsida</taxon>
        <taxon>Araceae</taxon>
        <taxon>Aroideae</taxon>
        <taxon>Colocasieae</taxon>
        <taxon>Colocasia</taxon>
    </lineage>
</organism>
<dbReference type="SMR" id="A0A843UJF3"/>
<keyword evidence="2" id="KW-0808">Transferase</keyword>
<protein>
    <submittedName>
        <fullName evidence="4">Uncharacterized protein</fullName>
    </submittedName>
</protein>
<dbReference type="GO" id="GO:0016747">
    <property type="term" value="F:acyltransferase activity, transferring groups other than amino-acyl groups"/>
    <property type="evidence" value="ECO:0007669"/>
    <property type="project" value="UniProtKB-ARBA"/>
</dbReference>
<keyword evidence="5" id="KW-1185">Reference proteome</keyword>
<evidence type="ECO:0000256" key="1">
    <source>
        <dbReference type="ARBA" id="ARBA00009861"/>
    </source>
</evidence>
<dbReference type="PANTHER" id="PTHR31642:SF278">
    <property type="entry name" value="TRYPTAMINE HYDROXYCINNAMOYLTRANSFERASE 1"/>
    <property type="match status" value="1"/>
</dbReference>
<keyword evidence="3" id="KW-0012">Acyltransferase</keyword>
<comment type="caution">
    <text evidence="4">The sequence shown here is derived from an EMBL/GenBank/DDBJ whole genome shotgun (WGS) entry which is preliminary data.</text>
</comment>
<dbReference type="Pfam" id="PF02458">
    <property type="entry name" value="Transferase"/>
    <property type="match status" value="1"/>
</dbReference>
<reference evidence="4" key="1">
    <citation type="submission" date="2017-07" db="EMBL/GenBank/DDBJ databases">
        <title>Taro Niue Genome Assembly and Annotation.</title>
        <authorList>
            <person name="Atibalentja N."/>
            <person name="Keating K."/>
            <person name="Fields C.J."/>
        </authorList>
    </citation>
    <scope>NUCLEOTIDE SEQUENCE</scope>
    <source>
        <strain evidence="4">Niue_2</strain>
        <tissue evidence="4">Leaf</tissue>
    </source>
</reference>
<evidence type="ECO:0000256" key="3">
    <source>
        <dbReference type="ARBA" id="ARBA00023315"/>
    </source>
</evidence>
<evidence type="ECO:0000313" key="5">
    <source>
        <dbReference type="Proteomes" id="UP000652761"/>
    </source>
</evidence>
<evidence type="ECO:0000313" key="4">
    <source>
        <dbReference type="EMBL" id="MQL86222.1"/>
    </source>
</evidence>
<dbReference type="InterPro" id="IPR023213">
    <property type="entry name" value="CAT-like_dom_sf"/>
</dbReference>
<evidence type="ECO:0000256" key="2">
    <source>
        <dbReference type="ARBA" id="ARBA00022679"/>
    </source>
</evidence>
<gene>
    <name evidence="4" type="ORF">Taro_018745</name>
</gene>
<proteinExistence type="inferred from homology"/>
<comment type="similarity">
    <text evidence="1">Belongs to the plant acyltransferase family.</text>
</comment>
<sequence length="443" mass="48570">MAAVEGVQLISDTILQPHYSPSSPPHPIHNAQVPLTPFDMANYNCHVCILYAFRAPMPDAADLREGLAKALAHFPHLAGRFVTDEHGYAHVVLNDAGIRLKEATVATTLDDHLPFDPSASFLSLHPHPAEGVEVLLQIQLTRFACGGITLGLTSHHRIGDGTSICHFLFTWARLVRGLDAGVAPCFDWAEVCSPRDPPRCELDHLGVEFRRSSPRPPVDVLANLSKMQNISVHFSKELIGKLKEKVTGGDPNKRASTFLSVLTHIWKKTTLARGLPDDEVTKVRLVVNGRQRIRPPVPDEYYGNLVLWAFPTMKAGELLQGSYARVAQVIRNAVNEVDDAYFKSFIDFGETLKGEKGAELEATMPAVGDFLNPNIEFNSWLSLKFHELDFGSGAPCAFLPPGLPVEGLMILTPSCGEAGGVDVYMALERAQAATFQQVFHSLD</sequence>
<dbReference type="Gene3D" id="3.30.559.10">
    <property type="entry name" value="Chloramphenicol acetyltransferase-like domain"/>
    <property type="match status" value="2"/>
</dbReference>
<dbReference type="EMBL" id="NMUH01000884">
    <property type="protein sequence ID" value="MQL86222.1"/>
    <property type="molecule type" value="Genomic_DNA"/>
</dbReference>
<name>A0A843UJF3_COLES</name>
<dbReference type="SUPFAM" id="SSF52777">
    <property type="entry name" value="CoA-dependent acyltransferases"/>
    <property type="match status" value="1"/>
</dbReference>
<dbReference type="AlphaFoldDB" id="A0A843UJF3"/>
<dbReference type="InterPro" id="IPR050317">
    <property type="entry name" value="Plant_Fungal_Acyltransferase"/>
</dbReference>
<dbReference type="PANTHER" id="PTHR31642">
    <property type="entry name" value="TRICHOTHECENE 3-O-ACETYLTRANSFERASE"/>
    <property type="match status" value="1"/>
</dbReference>
<dbReference type="Proteomes" id="UP000652761">
    <property type="component" value="Unassembled WGS sequence"/>
</dbReference>
<dbReference type="OrthoDB" id="671439at2759"/>